<dbReference type="GO" id="GO:0005886">
    <property type="term" value="C:plasma membrane"/>
    <property type="evidence" value="ECO:0007669"/>
    <property type="project" value="UniProtKB-SubCell"/>
</dbReference>
<keyword evidence="15" id="KW-1185">Reference proteome</keyword>
<evidence type="ECO:0000256" key="8">
    <source>
        <dbReference type="ARBA" id="ARBA00023065"/>
    </source>
</evidence>
<reference evidence="15" key="1">
    <citation type="submission" date="2017-03" db="EMBL/GenBank/DDBJ databases">
        <title>Genomes of endolithic fungi from Antarctica.</title>
        <authorList>
            <person name="Coleine C."/>
            <person name="Masonjones S."/>
            <person name="Stajich J.E."/>
        </authorList>
    </citation>
    <scope>NUCLEOTIDE SEQUENCE [LARGE SCALE GENOMIC DNA]</scope>
    <source>
        <strain evidence="15">CCFEE 5527</strain>
    </source>
</reference>
<sequence length="453" mass="48853">MEPYAPYFASLLLFNLALYLHTTASSSPRKPSSSLSASSPSSPSLLPRSSSLPKTTNPARAFMLLYFTPYTLAVAADWLQGPYMYTLYHDEKSLSEPIVAALFMTGFASAAVTACFAGGMADKRGRRAGCLVYCVAYAVSCLTVLSDNLVVLFIGRLLGGLSTTLLYSVFETWMISEYRRQEMSAHLELGEMFGLSVTLSGVTAIVAGVVGEALVRHTGAKTAPFVAAALCLGVAFCLISQRWTENYGTTTSEERLVPPTSLRSLITDTRLLTLSLSTLVFEGSMYLFVFFWAPSLIASRALSAITATAGTPFGLIFSCFMAAMMIGSLSSSMLGSSSGRHAGARMLMTVMAVAATALLLPVMVRSEGGVFWSFALFEVCVGMYYPTISRLKSEMVEESVRGRAYGLMRMPLNVFVVVSLAVTREGEAHRDLAFTVCGGMLLSGFFAVKRYLE</sequence>
<feature type="transmembrane region" description="Helical" evidence="13">
    <location>
        <begin position="313"/>
        <end position="334"/>
    </location>
</feature>
<protein>
    <recommendedName>
        <fullName evidence="3">Molybdate-anion transporter</fullName>
    </recommendedName>
    <alternativeName>
        <fullName evidence="10">Major facilitator superfamily domain-containing protein 5</fullName>
    </alternativeName>
    <alternativeName>
        <fullName evidence="11">Molybdate transporter 2 homolog</fullName>
    </alternativeName>
</protein>
<evidence type="ECO:0000256" key="1">
    <source>
        <dbReference type="ARBA" id="ARBA00003019"/>
    </source>
</evidence>
<feature type="transmembrane region" description="Helical" evidence="13">
    <location>
        <begin position="128"/>
        <end position="145"/>
    </location>
</feature>
<evidence type="ECO:0000256" key="13">
    <source>
        <dbReference type="SAM" id="Phobius"/>
    </source>
</evidence>
<keyword evidence="7 13" id="KW-1133">Transmembrane helix</keyword>
<feature type="transmembrane region" description="Helical" evidence="13">
    <location>
        <begin position="99"/>
        <end position="121"/>
    </location>
</feature>
<evidence type="ECO:0000256" key="9">
    <source>
        <dbReference type="ARBA" id="ARBA00023136"/>
    </source>
</evidence>
<keyword evidence="9 13" id="KW-0472">Membrane</keyword>
<keyword evidence="8" id="KW-0406">Ion transport</keyword>
<dbReference type="OrthoDB" id="263957at2759"/>
<dbReference type="STRING" id="1507870.A0A1V8SBJ0"/>
<evidence type="ECO:0000256" key="4">
    <source>
        <dbReference type="ARBA" id="ARBA00022448"/>
    </source>
</evidence>
<dbReference type="EMBL" id="NAJO01000069">
    <property type="protein sequence ID" value="OQN96280.1"/>
    <property type="molecule type" value="Genomic_DNA"/>
</dbReference>
<feature type="transmembrane region" description="Helical" evidence="13">
    <location>
        <begin position="271"/>
        <end position="293"/>
    </location>
</feature>
<accession>A0A1V8SBJ0</accession>
<dbReference type="PANTHER" id="PTHR23516:SF1">
    <property type="entry name" value="MOLYBDATE-ANION TRANSPORTER"/>
    <property type="match status" value="1"/>
</dbReference>
<evidence type="ECO:0000256" key="7">
    <source>
        <dbReference type="ARBA" id="ARBA00022989"/>
    </source>
</evidence>
<dbReference type="PANTHER" id="PTHR23516">
    <property type="entry name" value="SAM (S-ADENOSYL METHIONINE) TRANSPORTER"/>
    <property type="match status" value="1"/>
</dbReference>
<comment type="caution">
    <text evidence="14">The sequence shown here is derived from an EMBL/GenBank/DDBJ whole genome shotgun (WGS) entry which is preliminary data.</text>
</comment>
<evidence type="ECO:0000313" key="15">
    <source>
        <dbReference type="Proteomes" id="UP000192596"/>
    </source>
</evidence>
<feature type="transmembrane region" description="Helical" evidence="13">
    <location>
        <begin position="370"/>
        <end position="386"/>
    </location>
</feature>
<dbReference type="InterPro" id="IPR008509">
    <property type="entry name" value="MOT2/MFSD5"/>
</dbReference>
<evidence type="ECO:0000256" key="2">
    <source>
        <dbReference type="ARBA" id="ARBA00004651"/>
    </source>
</evidence>
<dbReference type="GO" id="GO:0006811">
    <property type="term" value="P:monoatomic ion transport"/>
    <property type="evidence" value="ECO:0007669"/>
    <property type="project" value="UniProtKB-KW"/>
</dbReference>
<evidence type="ECO:0000313" key="14">
    <source>
        <dbReference type="EMBL" id="OQN96280.1"/>
    </source>
</evidence>
<feature type="transmembrane region" description="Helical" evidence="13">
    <location>
        <begin position="346"/>
        <end position="364"/>
    </location>
</feature>
<dbReference type="GO" id="GO:0015098">
    <property type="term" value="F:molybdate ion transmembrane transporter activity"/>
    <property type="evidence" value="ECO:0007669"/>
    <property type="project" value="InterPro"/>
</dbReference>
<dbReference type="InParanoid" id="A0A1V8SBJ0"/>
<feature type="transmembrane region" description="Helical" evidence="13">
    <location>
        <begin position="191"/>
        <end position="210"/>
    </location>
</feature>
<keyword evidence="4" id="KW-0813">Transport</keyword>
<name>A0A1V8SBJ0_9PEZI</name>
<evidence type="ECO:0000256" key="10">
    <source>
        <dbReference type="ARBA" id="ARBA00030646"/>
    </source>
</evidence>
<feature type="region of interest" description="Disordered" evidence="12">
    <location>
        <begin position="26"/>
        <end position="53"/>
    </location>
</feature>
<dbReference type="SUPFAM" id="SSF103473">
    <property type="entry name" value="MFS general substrate transporter"/>
    <property type="match status" value="1"/>
</dbReference>
<evidence type="ECO:0000256" key="5">
    <source>
        <dbReference type="ARBA" id="ARBA00022475"/>
    </source>
</evidence>
<feature type="transmembrane region" description="Helical" evidence="13">
    <location>
        <begin position="61"/>
        <end position="79"/>
    </location>
</feature>
<evidence type="ECO:0000256" key="12">
    <source>
        <dbReference type="SAM" id="MobiDB-lite"/>
    </source>
</evidence>
<organism evidence="14 15">
    <name type="scientific">Cryoendolithus antarcticus</name>
    <dbReference type="NCBI Taxonomy" id="1507870"/>
    <lineage>
        <taxon>Eukaryota</taxon>
        <taxon>Fungi</taxon>
        <taxon>Dikarya</taxon>
        <taxon>Ascomycota</taxon>
        <taxon>Pezizomycotina</taxon>
        <taxon>Dothideomycetes</taxon>
        <taxon>Dothideomycetidae</taxon>
        <taxon>Cladosporiales</taxon>
        <taxon>Cladosporiaceae</taxon>
        <taxon>Cryoendolithus</taxon>
    </lineage>
</organism>
<dbReference type="Proteomes" id="UP000192596">
    <property type="component" value="Unassembled WGS sequence"/>
</dbReference>
<dbReference type="InterPro" id="IPR036259">
    <property type="entry name" value="MFS_trans_sf"/>
</dbReference>
<dbReference type="Pfam" id="PF05631">
    <property type="entry name" value="MFS_5"/>
    <property type="match status" value="1"/>
</dbReference>
<proteinExistence type="predicted"/>
<feature type="transmembrane region" description="Helical" evidence="13">
    <location>
        <begin position="222"/>
        <end position="239"/>
    </location>
</feature>
<evidence type="ECO:0000256" key="11">
    <source>
        <dbReference type="ARBA" id="ARBA00032555"/>
    </source>
</evidence>
<keyword evidence="5" id="KW-1003">Cell membrane</keyword>
<comment type="subcellular location">
    <subcellularLocation>
        <location evidence="2">Cell membrane</location>
        <topology evidence="2">Multi-pass membrane protein</topology>
    </subcellularLocation>
</comment>
<dbReference type="AlphaFoldDB" id="A0A1V8SBJ0"/>
<evidence type="ECO:0000256" key="3">
    <source>
        <dbReference type="ARBA" id="ARBA00021242"/>
    </source>
</evidence>
<evidence type="ECO:0000256" key="6">
    <source>
        <dbReference type="ARBA" id="ARBA00022692"/>
    </source>
</evidence>
<feature type="transmembrane region" description="Helical" evidence="13">
    <location>
        <begin position="6"/>
        <end position="24"/>
    </location>
</feature>
<comment type="function">
    <text evidence="1">Mediates high-affinity intracellular uptake of the rare oligo-element molybdenum.</text>
</comment>
<keyword evidence="6 13" id="KW-0812">Transmembrane</keyword>
<gene>
    <name evidence="14" type="ORF">B0A48_17842</name>
</gene>
<dbReference type="Gene3D" id="1.20.1250.20">
    <property type="entry name" value="MFS general substrate transporter like domains"/>
    <property type="match status" value="1"/>
</dbReference>